<evidence type="ECO:0008006" key="3">
    <source>
        <dbReference type="Google" id="ProtNLM"/>
    </source>
</evidence>
<sequence>MRRICHQKQFQRNKNSLLTTQLFPGIFILPLIAVAEAHGQRFFPLPFPSLFPRRNELFYEPVLSSTIRVLSLAYPWKLNGCITSFVEAAFYFRARDIVLNETPTRKYFCIKESILDV</sequence>
<accession>A0AAV4MNM2</accession>
<organism evidence="1 2">
    <name type="scientific">Caerostris extrusa</name>
    <name type="common">Bark spider</name>
    <name type="synonym">Caerostris bankana</name>
    <dbReference type="NCBI Taxonomy" id="172846"/>
    <lineage>
        <taxon>Eukaryota</taxon>
        <taxon>Metazoa</taxon>
        <taxon>Ecdysozoa</taxon>
        <taxon>Arthropoda</taxon>
        <taxon>Chelicerata</taxon>
        <taxon>Arachnida</taxon>
        <taxon>Araneae</taxon>
        <taxon>Araneomorphae</taxon>
        <taxon>Entelegynae</taxon>
        <taxon>Araneoidea</taxon>
        <taxon>Araneidae</taxon>
        <taxon>Caerostris</taxon>
    </lineage>
</organism>
<proteinExistence type="predicted"/>
<protein>
    <recommendedName>
        <fullName evidence="3">Secreted protein</fullName>
    </recommendedName>
</protein>
<reference evidence="1 2" key="1">
    <citation type="submission" date="2021-06" db="EMBL/GenBank/DDBJ databases">
        <title>Caerostris extrusa draft genome.</title>
        <authorList>
            <person name="Kono N."/>
            <person name="Arakawa K."/>
        </authorList>
    </citation>
    <scope>NUCLEOTIDE SEQUENCE [LARGE SCALE GENOMIC DNA]</scope>
</reference>
<dbReference type="AlphaFoldDB" id="A0AAV4MNM2"/>
<name>A0AAV4MNM2_CAEEX</name>
<gene>
    <name evidence="1" type="ORF">CEXT_479441</name>
</gene>
<comment type="caution">
    <text evidence="1">The sequence shown here is derived from an EMBL/GenBank/DDBJ whole genome shotgun (WGS) entry which is preliminary data.</text>
</comment>
<dbReference type="Proteomes" id="UP001054945">
    <property type="component" value="Unassembled WGS sequence"/>
</dbReference>
<keyword evidence="2" id="KW-1185">Reference proteome</keyword>
<evidence type="ECO:0000313" key="1">
    <source>
        <dbReference type="EMBL" id="GIX72389.1"/>
    </source>
</evidence>
<evidence type="ECO:0000313" key="2">
    <source>
        <dbReference type="Proteomes" id="UP001054945"/>
    </source>
</evidence>
<dbReference type="EMBL" id="BPLR01002311">
    <property type="protein sequence ID" value="GIX72389.1"/>
    <property type="molecule type" value="Genomic_DNA"/>
</dbReference>